<evidence type="ECO:0000313" key="1">
    <source>
        <dbReference type="EMBL" id="GBO36622.1"/>
    </source>
</evidence>
<dbReference type="OrthoDB" id="6466459at2759"/>
<protein>
    <submittedName>
        <fullName evidence="1">Uncharacterized protein</fullName>
    </submittedName>
</protein>
<proteinExistence type="predicted"/>
<dbReference type="EMBL" id="BGPR01060847">
    <property type="protein sequence ID" value="GBO36622.1"/>
    <property type="molecule type" value="Genomic_DNA"/>
</dbReference>
<evidence type="ECO:0000313" key="2">
    <source>
        <dbReference type="Proteomes" id="UP000499080"/>
    </source>
</evidence>
<accession>A0A4Y2WJR8</accession>
<reference evidence="1 2" key="1">
    <citation type="journal article" date="2019" name="Sci. Rep.">
        <title>Orb-weaving spider Araneus ventricosus genome elucidates the spidroin gene catalogue.</title>
        <authorList>
            <person name="Kono N."/>
            <person name="Nakamura H."/>
            <person name="Ohtoshi R."/>
            <person name="Moran D.A.P."/>
            <person name="Shinohara A."/>
            <person name="Yoshida Y."/>
            <person name="Fujiwara M."/>
            <person name="Mori M."/>
            <person name="Tomita M."/>
            <person name="Arakawa K."/>
        </authorList>
    </citation>
    <scope>NUCLEOTIDE SEQUENCE [LARGE SCALE GENOMIC DNA]</scope>
</reference>
<keyword evidence="2" id="KW-1185">Reference proteome</keyword>
<comment type="caution">
    <text evidence="1">The sequence shown here is derived from an EMBL/GenBank/DDBJ whole genome shotgun (WGS) entry which is preliminary data.</text>
</comment>
<gene>
    <name evidence="1" type="ORF">AVEN_113582_1</name>
</gene>
<organism evidence="1 2">
    <name type="scientific">Araneus ventricosus</name>
    <name type="common">Orbweaver spider</name>
    <name type="synonym">Epeira ventricosa</name>
    <dbReference type="NCBI Taxonomy" id="182803"/>
    <lineage>
        <taxon>Eukaryota</taxon>
        <taxon>Metazoa</taxon>
        <taxon>Ecdysozoa</taxon>
        <taxon>Arthropoda</taxon>
        <taxon>Chelicerata</taxon>
        <taxon>Arachnida</taxon>
        <taxon>Araneae</taxon>
        <taxon>Araneomorphae</taxon>
        <taxon>Entelegynae</taxon>
        <taxon>Araneoidea</taxon>
        <taxon>Araneidae</taxon>
        <taxon>Araneus</taxon>
    </lineage>
</organism>
<sequence>MTSFGTSLPMLDSTVFMPTFRIQGQVYHKPLMSLPNEEAKLLQKYFLETKKLKRNLARLARWTHSLQRSPVLGTRLLRGATLE</sequence>
<dbReference type="AlphaFoldDB" id="A0A4Y2WJR8"/>
<name>A0A4Y2WJR8_ARAVE</name>
<dbReference type="Proteomes" id="UP000499080">
    <property type="component" value="Unassembled WGS sequence"/>
</dbReference>